<dbReference type="Pfam" id="PF10323">
    <property type="entry name" value="7TM_GPCR_Srv"/>
    <property type="match status" value="1"/>
</dbReference>
<sequence length="173" mass="19651">MLFSLIPTASRFTQPSDYMNVNGSFVPFLTHPGDQEANSKVTVSIYMFFCVSSLLCNIIACIVHRKQKRMQFFETQPKLASTVQTNLLIYACLSTTIVVFMTVFQLTLALHIFDVQSEAHRKVLVCFTLAADAFALSNPWLLFGLSKTFRQKFLAKRHLKRIFVEPPSTNETS</sequence>
<dbReference type="Proteomes" id="UP000005237">
    <property type="component" value="Unassembled WGS sequence"/>
</dbReference>
<name>A0A8R1HK52_CAEJA</name>
<keyword evidence="3" id="KW-1185">Reference proteome</keyword>
<organism evidence="2 3">
    <name type="scientific">Caenorhabditis japonica</name>
    <dbReference type="NCBI Taxonomy" id="281687"/>
    <lineage>
        <taxon>Eukaryota</taxon>
        <taxon>Metazoa</taxon>
        <taxon>Ecdysozoa</taxon>
        <taxon>Nematoda</taxon>
        <taxon>Chromadorea</taxon>
        <taxon>Rhabditida</taxon>
        <taxon>Rhabditina</taxon>
        <taxon>Rhabditomorpha</taxon>
        <taxon>Rhabditoidea</taxon>
        <taxon>Rhabditidae</taxon>
        <taxon>Peloderinae</taxon>
        <taxon>Caenorhabditis</taxon>
    </lineage>
</organism>
<reference evidence="2" key="2">
    <citation type="submission" date="2022-06" db="UniProtKB">
        <authorList>
            <consortium name="EnsemblMetazoa"/>
        </authorList>
    </citation>
    <scope>IDENTIFICATION</scope>
    <source>
        <strain evidence="2">DF5081</strain>
    </source>
</reference>
<evidence type="ECO:0008006" key="4">
    <source>
        <dbReference type="Google" id="ProtNLM"/>
    </source>
</evidence>
<feature type="transmembrane region" description="Helical" evidence="1">
    <location>
        <begin position="43"/>
        <end position="63"/>
    </location>
</feature>
<accession>A0A8R1HK52</accession>
<feature type="transmembrane region" description="Helical" evidence="1">
    <location>
        <begin position="87"/>
        <end position="113"/>
    </location>
</feature>
<keyword evidence="1" id="KW-0472">Membrane</keyword>
<feature type="transmembrane region" description="Helical" evidence="1">
    <location>
        <begin position="119"/>
        <end position="143"/>
    </location>
</feature>
<proteinExistence type="predicted"/>
<keyword evidence="1" id="KW-0812">Transmembrane</keyword>
<evidence type="ECO:0000256" key="1">
    <source>
        <dbReference type="SAM" id="Phobius"/>
    </source>
</evidence>
<reference evidence="3" key="1">
    <citation type="submission" date="2010-08" db="EMBL/GenBank/DDBJ databases">
        <authorList>
            <consortium name="Caenorhabditis japonica Sequencing Consortium"/>
            <person name="Wilson R.K."/>
        </authorList>
    </citation>
    <scope>NUCLEOTIDE SEQUENCE [LARGE SCALE GENOMIC DNA]</scope>
    <source>
        <strain evidence="3">DF5081</strain>
    </source>
</reference>
<keyword evidence="1" id="KW-1133">Transmembrane helix</keyword>
<dbReference type="EnsemblMetazoa" id="CJA00122.1">
    <property type="protein sequence ID" value="CJA00122.1"/>
    <property type="gene ID" value="WBGene00119326"/>
</dbReference>
<dbReference type="SUPFAM" id="SSF81321">
    <property type="entry name" value="Family A G protein-coupled receptor-like"/>
    <property type="match status" value="1"/>
</dbReference>
<evidence type="ECO:0000313" key="3">
    <source>
        <dbReference type="Proteomes" id="UP000005237"/>
    </source>
</evidence>
<protein>
    <recommendedName>
        <fullName evidence="4">Serpentine receptor class gamma</fullName>
    </recommendedName>
</protein>
<evidence type="ECO:0000313" key="2">
    <source>
        <dbReference type="EnsemblMetazoa" id="CJA00122.1"/>
    </source>
</evidence>
<dbReference type="InterPro" id="IPR019426">
    <property type="entry name" value="7TM_GPCR_serpentine_rcpt_Srv"/>
</dbReference>
<dbReference type="AlphaFoldDB" id="A0A8R1HK52"/>